<accession>A0A520M953</accession>
<reference evidence="3 4" key="1">
    <citation type="submission" date="2019-02" db="EMBL/GenBank/DDBJ databases">
        <title>Prokaryotic population dynamics and viral predation in marine succession experiment using metagenomics: the confinement effect.</title>
        <authorList>
            <person name="Haro-Moreno J.M."/>
            <person name="Rodriguez-Valera F."/>
            <person name="Lopez-Perez M."/>
        </authorList>
    </citation>
    <scope>NUCLEOTIDE SEQUENCE [LARGE SCALE GENOMIC DNA]</scope>
    <source>
        <strain evidence="3">MED-G170</strain>
    </source>
</reference>
<gene>
    <name evidence="3" type="ORF">EVB03_10335</name>
</gene>
<comment type="caution">
    <text evidence="3">The sequence shown here is derived from an EMBL/GenBank/DDBJ whole genome shotgun (WGS) entry which is preliminary data.</text>
</comment>
<evidence type="ECO:0000313" key="4">
    <source>
        <dbReference type="Proteomes" id="UP000315889"/>
    </source>
</evidence>
<evidence type="ECO:0000256" key="1">
    <source>
        <dbReference type="SAM" id="MobiDB-lite"/>
    </source>
</evidence>
<protein>
    <submittedName>
        <fullName evidence="3">Uncharacterized protein</fullName>
    </submittedName>
</protein>
<feature type="signal peptide" evidence="2">
    <location>
        <begin position="1"/>
        <end position="30"/>
    </location>
</feature>
<feature type="region of interest" description="Disordered" evidence="1">
    <location>
        <begin position="291"/>
        <end position="329"/>
    </location>
</feature>
<organism evidence="3 4">
    <name type="scientific">SAR92 clade bacterium</name>
    <dbReference type="NCBI Taxonomy" id="2315479"/>
    <lineage>
        <taxon>Bacteria</taxon>
        <taxon>Pseudomonadati</taxon>
        <taxon>Pseudomonadota</taxon>
        <taxon>Gammaproteobacteria</taxon>
        <taxon>Cellvibrionales</taxon>
        <taxon>Porticoccaceae</taxon>
        <taxon>SAR92 clade</taxon>
    </lineage>
</organism>
<dbReference type="AlphaFoldDB" id="A0A520M953"/>
<evidence type="ECO:0000313" key="3">
    <source>
        <dbReference type="EMBL" id="RZO17746.1"/>
    </source>
</evidence>
<keyword evidence="2" id="KW-0732">Signal</keyword>
<feature type="region of interest" description="Disordered" evidence="1">
    <location>
        <begin position="384"/>
        <end position="403"/>
    </location>
</feature>
<feature type="chain" id="PRO_5022023138" evidence="2">
    <location>
        <begin position="31"/>
        <end position="403"/>
    </location>
</feature>
<dbReference type="InterPro" id="IPR021241">
    <property type="entry name" value="CsiV"/>
</dbReference>
<evidence type="ECO:0000256" key="2">
    <source>
        <dbReference type="SAM" id="SignalP"/>
    </source>
</evidence>
<dbReference type="Pfam" id="PF10972">
    <property type="entry name" value="CsiV"/>
    <property type="match status" value="1"/>
</dbReference>
<feature type="compositionally biased region" description="Polar residues" evidence="1">
    <location>
        <begin position="294"/>
        <end position="321"/>
    </location>
</feature>
<name>A0A520M953_9GAMM</name>
<proteinExistence type="predicted"/>
<sequence>MNDYQPGINQKSHSYKQLLVSVLMLLSVFAAGQQSDGVEGIIPPQNWYQVEVILFTQEGNVGEEVPPLNYDLNFPDNIRELIDVEALAEQQKLAIVGAVLPEPPTISLIEASPFAGFIPLIEMQDPAISPITDSLVKPNMEEVPALSDLLVDIDTSVEPYVPEYEDPFEMLATDQRDLNDTARVLARRDYNVIFHQAWRFVADENSNDPWILVHAGQKVGNRAEVEGSLRFYKSRFLHFETNLWRLKLANENSLELTSLAKLPDFPQIPSDNTTLAWRLIPIATETEEIEVTESSDLGLNKESLTPENELSTESDSASQTSDKSHPGYVLVSFDPREADMESQEQLEIPVTEVWSIKQSKRIEEQSVYYLDHPELGIMLTIKSYEPQPTNPPPVIEDNEVLEQ</sequence>
<dbReference type="Proteomes" id="UP000315889">
    <property type="component" value="Unassembled WGS sequence"/>
</dbReference>
<dbReference type="EMBL" id="SHBP01000036">
    <property type="protein sequence ID" value="RZO17746.1"/>
    <property type="molecule type" value="Genomic_DNA"/>
</dbReference>